<dbReference type="AlphaFoldDB" id="A0A8T2IIN2"/>
<dbReference type="Proteomes" id="UP000812440">
    <property type="component" value="Unassembled WGS sequence"/>
</dbReference>
<dbReference type="OrthoDB" id="191139at2759"/>
<dbReference type="PANTHER" id="PTHR43157:SF30">
    <property type="entry name" value="RETINOL DEHYDROGENASE 11-LIKE"/>
    <property type="match status" value="1"/>
</dbReference>
<dbReference type="EMBL" id="JAACNH010001733">
    <property type="protein sequence ID" value="KAG8430036.1"/>
    <property type="molecule type" value="Genomic_DNA"/>
</dbReference>
<dbReference type="Pfam" id="PF00106">
    <property type="entry name" value="adh_short"/>
    <property type="match status" value="1"/>
</dbReference>
<name>A0A8T2IIN2_9PIPI</name>
<sequence length="172" mass="19327">MDFARRKARVILACRSRERGQRALEEIVKETGHKDVRLEILDTSSLSSVRSFAERILQQEKKLDILVNNAGVSGLPYSITPDGLEATFATNHLGPFLLTNLLLGLLKVSSPSRIVFVASFVHKYGNININYLKGQYKEKKPIVHYYTCSKLMNIMCANELARRLQGTGVTCQ</sequence>
<dbReference type="SUPFAM" id="SSF51735">
    <property type="entry name" value="NAD(P)-binding Rossmann-fold domains"/>
    <property type="match status" value="1"/>
</dbReference>
<dbReference type="Gene3D" id="3.40.50.720">
    <property type="entry name" value="NAD(P)-binding Rossmann-like Domain"/>
    <property type="match status" value="1"/>
</dbReference>
<reference evidence="3" key="1">
    <citation type="thesis" date="2020" institute="ProQuest LLC" country="789 East Eisenhower Parkway, Ann Arbor, MI, USA">
        <title>Comparative Genomics and Chromosome Evolution.</title>
        <authorList>
            <person name="Mudd A.B."/>
        </authorList>
    </citation>
    <scope>NUCLEOTIDE SEQUENCE</scope>
    <source>
        <strain evidence="3">Female2</strain>
        <tissue evidence="3">Blood</tissue>
    </source>
</reference>
<dbReference type="InterPro" id="IPR002347">
    <property type="entry name" value="SDR_fam"/>
</dbReference>
<comment type="similarity">
    <text evidence="1">Belongs to the short-chain dehydrogenases/reductases (SDR) family.</text>
</comment>
<evidence type="ECO:0000256" key="2">
    <source>
        <dbReference type="ARBA" id="ARBA00023002"/>
    </source>
</evidence>
<evidence type="ECO:0000256" key="1">
    <source>
        <dbReference type="ARBA" id="ARBA00006484"/>
    </source>
</evidence>
<evidence type="ECO:0000313" key="4">
    <source>
        <dbReference type="Proteomes" id="UP000812440"/>
    </source>
</evidence>
<protein>
    <submittedName>
        <fullName evidence="3">Uncharacterized protein</fullName>
    </submittedName>
</protein>
<keyword evidence="4" id="KW-1185">Reference proteome</keyword>
<dbReference type="GO" id="GO:0016491">
    <property type="term" value="F:oxidoreductase activity"/>
    <property type="evidence" value="ECO:0007669"/>
    <property type="project" value="UniProtKB-KW"/>
</dbReference>
<proteinExistence type="inferred from homology"/>
<dbReference type="PANTHER" id="PTHR43157">
    <property type="entry name" value="PHOSPHATIDYLINOSITOL-GLYCAN BIOSYNTHESIS CLASS F PROTEIN-RELATED"/>
    <property type="match status" value="1"/>
</dbReference>
<keyword evidence="2" id="KW-0560">Oxidoreductase</keyword>
<dbReference type="InterPro" id="IPR036291">
    <property type="entry name" value="NAD(P)-bd_dom_sf"/>
</dbReference>
<comment type="caution">
    <text evidence="3">The sequence shown here is derived from an EMBL/GenBank/DDBJ whole genome shotgun (WGS) entry which is preliminary data.</text>
</comment>
<feature type="non-terminal residue" evidence="3">
    <location>
        <position position="1"/>
    </location>
</feature>
<accession>A0A8T2IIN2</accession>
<gene>
    <name evidence="3" type="ORF">GDO86_018622</name>
</gene>
<evidence type="ECO:0000313" key="3">
    <source>
        <dbReference type="EMBL" id="KAG8430036.1"/>
    </source>
</evidence>
<organism evidence="3 4">
    <name type="scientific">Hymenochirus boettgeri</name>
    <name type="common">Congo dwarf clawed frog</name>
    <dbReference type="NCBI Taxonomy" id="247094"/>
    <lineage>
        <taxon>Eukaryota</taxon>
        <taxon>Metazoa</taxon>
        <taxon>Chordata</taxon>
        <taxon>Craniata</taxon>
        <taxon>Vertebrata</taxon>
        <taxon>Euteleostomi</taxon>
        <taxon>Amphibia</taxon>
        <taxon>Batrachia</taxon>
        <taxon>Anura</taxon>
        <taxon>Pipoidea</taxon>
        <taxon>Pipidae</taxon>
        <taxon>Pipinae</taxon>
        <taxon>Hymenochirus</taxon>
    </lineage>
</organism>